<keyword evidence="1" id="KW-0575">Peroxidase</keyword>
<reference evidence="1" key="1">
    <citation type="submission" date="2019-03" db="EMBL/GenBank/DDBJ databases">
        <title>Single cell metagenomics reveals metabolic interactions within the superorganism composed of flagellate Streblomastix strix and complex community of Bacteroidetes bacteria on its surface.</title>
        <authorList>
            <person name="Treitli S.C."/>
            <person name="Kolisko M."/>
            <person name="Husnik F."/>
            <person name="Keeling P."/>
            <person name="Hampl V."/>
        </authorList>
    </citation>
    <scope>NUCLEOTIDE SEQUENCE</scope>
    <source>
        <strain evidence="1">STM</strain>
    </source>
</reference>
<protein>
    <submittedName>
        <fullName evidence="1">Hydroperoxy fatty acid reductase gpx1</fullName>
        <ecNumber evidence="1">1.11.1.22</ecNumber>
    </submittedName>
</protein>
<comment type="caution">
    <text evidence="1">The sequence shown here is derived from an EMBL/GenBank/DDBJ whole genome shotgun (WGS) entry which is preliminary data.</text>
</comment>
<dbReference type="GO" id="GO:0004601">
    <property type="term" value="F:peroxidase activity"/>
    <property type="evidence" value="ECO:0007669"/>
    <property type="project" value="UniProtKB-KW"/>
</dbReference>
<feature type="non-terminal residue" evidence="1">
    <location>
        <position position="1"/>
    </location>
</feature>
<organism evidence="1">
    <name type="scientific">termite gut metagenome</name>
    <dbReference type="NCBI Taxonomy" id="433724"/>
    <lineage>
        <taxon>unclassified sequences</taxon>
        <taxon>metagenomes</taxon>
        <taxon>organismal metagenomes</taxon>
    </lineage>
</organism>
<dbReference type="Gene3D" id="3.40.30.10">
    <property type="entry name" value="Glutaredoxin"/>
    <property type="match status" value="1"/>
</dbReference>
<dbReference type="EC" id="1.11.1.22" evidence="1"/>
<gene>
    <name evidence="1" type="ORF">EZS27_034739</name>
</gene>
<dbReference type="EMBL" id="SNRY01005546">
    <property type="protein sequence ID" value="KAA6314679.1"/>
    <property type="molecule type" value="Genomic_DNA"/>
</dbReference>
<keyword evidence="1" id="KW-0560">Oxidoreductase</keyword>
<sequence length="44" mass="5103">NGKQDAPVTWNFQKFMIDEQGNWVGLAEPKIDPLSETIVEWIEK</sequence>
<dbReference type="AlphaFoldDB" id="A0A5J4Q0Y7"/>
<evidence type="ECO:0000313" key="1">
    <source>
        <dbReference type="EMBL" id="KAA6314679.1"/>
    </source>
</evidence>
<accession>A0A5J4Q0Y7</accession>
<proteinExistence type="predicted"/>
<name>A0A5J4Q0Y7_9ZZZZ</name>